<evidence type="ECO:0000256" key="4">
    <source>
        <dbReference type="ARBA" id="ARBA00022777"/>
    </source>
</evidence>
<dbReference type="PANTHER" id="PTHR10434:SF11">
    <property type="entry name" value="1-ACYL-SN-GLYCEROL-3-PHOSPHATE ACYLTRANSFERASE"/>
    <property type="match status" value="1"/>
</dbReference>
<dbReference type="GO" id="GO:0005524">
    <property type="term" value="F:ATP binding"/>
    <property type="evidence" value="ECO:0007669"/>
    <property type="project" value="UniProtKB-UniRule"/>
</dbReference>
<name>A0A6N7WWS9_9ACTN</name>
<dbReference type="AlphaFoldDB" id="A0A6N7WWS9"/>
<dbReference type="CDD" id="cd07989">
    <property type="entry name" value="LPLAT_AGPAT-like"/>
    <property type="match status" value="1"/>
</dbReference>
<dbReference type="InterPro" id="IPR003136">
    <property type="entry name" value="Cytidylate_kin"/>
</dbReference>
<dbReference type="NCBIfam" id="TIGR00017">
    <property type="entry name" value="cmk"/>
    <property type="match status" value="1"/>
</dbReference>
<keyword evidence="6" id="KW-0012">Acyltransferase</keyword>
<feature type="compositionally biased region" description="Low complexity" evidence="10">
    <location>
        <begin position="251"/>
        <end position="268"/>
    </location>
</feature>
<feature type="compositionally biased region" description="Basic and acidic residues" evidence="10">
    <location>
        <begin position="184"/>
        <end position="196"/>
    </location>
</feature>
<keyword evidence="3 9" id="KW-0547">Nucleotide-binding</keyword>
<dbReference type="InterPro" id="IPR027417">
    <property type="entry name" value="P-loop_NTPase"/>
</dbReference>
<dbReference type="Proteomes" id="UP000434342">
    <property type="component" value="Unassembled WGS sequence"/>
</dbReference>
<dbReference type="InterPro" id="IPR011994">
    <property type="entry name" value="Cytidylate_kinase_dom"/>
</dbReference>
<keyword evidence="5 9" id="KW-0067">ATP-binding</keyword>
<protein>
    <recommendedName>
        <fullName evidence="9">Cytidylate kinase</fullName>
        <shortName evidence="9">CK</shortName>
        <ecNumber evidence="9">2.7.4.25</ecNumber>
    </recommendedName>
    <alternativeName>
        <fullName evidence="9">Cytidine monophosphate kinase</fullName>
        <shortName evidence="9">CMP kinase</shortName>
    </alternativeName>
</protein>
<comment type="caution">
    <text evidence="12">The sequence shown here is derived from an EMBL/GenBank/DDBJ whole genome shotgun (WGS) entry which is preliminary data.</text>
</comment>
<evidence type="ECO:0000256" key="8">
    <source>
        <dbReference type="ARBA" id="ARBA00048478"/>
    </source>
</evidence>
<evidence type="ECO:0000313" key="12">
    <source>
        <dbReference type="EMBL" id="MST61355.1"/>
    </source>
</evidence>
<dbReference type="EC" id="2.7.4.25" evidence="9"/>
<comment type="catalytic activity">
    <reaction evidence="8 9">
        <text>CMP + ATP = CDP + ADP</text>
        <dbReference type="Rhea" id="RHEA:11600"/>
        <dbReference type="ChEBI" id="CHEBI:30616"/>
        <dbReference type="ChEBI" id="CHEBI:58069"/>
        <dbReference type="ChEBI" id="CHEBI:60377"/>
        <dbReference type="ChEBI" id="CHEBI:456216"/>
        <dbReference type="EC" id="2.7.4.25"/>
    </reaction>
</comment>
<dbReference type="GO" id="GO:0006220">
    <property type="term" value="P:pyrimidine nucleotide metabolic process"/>
    <property type="evidence" value="ECO:0007669"/>
    <property type="project" value="UniProtKB-UniRule"/>
</dbReference>
<dbReference type="CDD" id="cd02020">
    <property type="entry name" value="CMPK"/>
    <property type="match status" value="1"/>
</dbReference>
<gene>
    <name evidence="9" type="primary">cmk</name>
    <name evidence="12" type="ORF">FYJ69_10760</name>
</gene>
<feature type="compositionally biased region" description="Low complexity" evidence="10">
    <location>
        <begin position="280"/>
        <end position="290"/>
    </location>
</feature>
<keyword evidence="9" id="KW-0963">Cytoplasm</keyword>
<dbReference type="Pfam" id="PF02224">
    <property type="entry name" value="Cytidylate_kin"/>
    <property type="match status" value="1"/>
</dbReference>
<feature type="binding site" evidence="9">
    <location>
        <begin position="7"/>
        <end position="15"/>
    </location>
    <ligand>
        <name>ATP</name>
        <dbReference type="ChEBI" id="CHEBI:30616"/>
    </ligand>
</feature>
<comment type="subcellular location">
    <subcellularLocation>
        <location evidence="9">Cytoplasm</location>
    </subcellularLocation>
</comment>
<feature type="domain" description="Phospholipid/glycerol acyltransferase" evidence="11">
    <location>
        <begin position="356"/>
        <end position="472"/>
    </location>
</feature>
<evidence type="ECO:0000256" key="2">
    <source>
        <dbReference type="ARBA" id="ARBA00022679"/>
    </source>
</evidence>
<evidence type="ECO:0000313" key="13">
    <source>
        <dbReference type="Proteomes" id="UP000434342"/>
    </source>
</evidence>
<dbReference type="SUPFAM" id="SSF52540">
    <property type="entry name" value="P-loop containing nucleoside triphosphate hydrolases"/>
    <property type="match status" value="1"/>
</dbReference>
<evidence type="ECO:0000256" key="3">
    <source>
        <dbReference type="ARBA" id="ARBA00022741"/>
    </source>
</evidence>
<evidence type="ECO:0000256" key="10">
    <source>
        <dbReference type="SAM" id="MobiDB-lite"/>
    </source>
</evidence>
<dbReference type="HAMAP" id="MF_00238">
    <property type="entry name" value="Cytidyl_kinase_type1"/>
    <property type="match status" value="1"/>
</dbReference>
<feature type="region of interest" description="Disordered" evidence="10">
    <location>
        <begin position="232"/>
        <end position="290"/>
    </location>
</feature>
<dbReference type="GO" id="GO:0003841">
    <property type="term" value="F:1-acylglycerol-3-phosphate O-acyltransferase activity"/>
    <property type="evidence" value="ECO:0007669"/>
    <property type="project" value="TreeGrafter"/>
</dbReference>
<keyword evidence="4 9" id="KW-0418">Kinase</keyword>
<comment type="catalytic activity">
    <reaction evidence="7 9">
        <text>dCMP + ATP = dCDP + ADP</text>
        <dbReference type="Rhea" id="RHEA:25094"/>
        <dbReference type="ChEBI" id="CHEBI:30616"/>
        <dbReference type="ChEBI" id="CHEBI:57566"/>
        <dbReference type="ChEBI" id="CHEBI:58593"/>
        <dbReference type="ChEBI" id="CHEBI:456216"/>
        <dbReference type="EC" id="2.7.4.25"/>
    </reaction>
</comment>
<proteinExistence type="inferred from homology"/>
<dbReference type="RefSeq" id="WP_154542452.1">
    <property type="nucleotide sequence ID" value="NZ_VUND01000004.1"/>
</dbReference>
<dbReference type="InterPro" id="IPR002123">
    <property type="entry name" value="Plipid/glycerol_acylTrfase"/>
</dbReference>
<comment type="similarity">
    <text evidence="1 9">Belongs to the cytidylate kinase family. Type 1 subfamily.</text>
</comment>
<accession>A0A6N7WWS9</accession>
<dbReference type="EMBL" id="VUND01000004">
    <property type="protein sequence ID" value="MST61355.1"/>
    <property type="molecule type" value="Genomic_DNA"/>
</dbReference>
<dbReference type="Gene3D" id="3.40.50.300">
    <property type="entry name" value="P-loop containing nucleotide triphosphate hydrolases"/>
    <property type="match status" value="1"/>
</dbReference>
<dbReference type="Pfam" id="PF01553">
    <property type="entry name" value="Acyltransferase"/>
    <property type="match status" value="1"/>
</dbReference>
<sequence length="536" mass="57700">MIVAIDGPAGSGKSTTAHAIADRCNLTFLDTGAMYRAVTWRCLDAGVDVSDGDAVSAVAERAKIEFGKSADGQTVSIDGRDVTRQIRTPEVDRNVSVVSAYPKVRAAMVARQRELGSAGDVVAEGRDIGTVVFPNAEVKVFLTADAAARAHRRAVQREGGDAGRDAAAKADAAEERQILQDLVRRDKLDSSRKESPLRPAADAHMIDNSALTPEQVVQQIVDLMDAARAKGEAPKAGEVAPFDNGGESFSPKASADKAAPANAAAKAGGSKDGAGEKGAGRPAAKVAAKPRATAGRMRAFAGNSFDDYYDHGMKEFPLPARALLAVAATIVWAVTKLLWPWRIEDVRLLRDDARGRMIVMNHTSMLDPVVIICGLYFHGIRVRPISKSEFNKTSFVSWLFSRAGAIPVKRGTADLKAVRRAQAALQRGECVLVFPEGTRIKSDDQPVTIHGGFALMAQMAKAPVQPVAIVGARDITPKGTHWKRFGRVFCKAGECIEFSDLGVRGRKQQALRMEEVAMERVYALRDELRREHPGKM</sequence>
<evidence type="ECO:0000256" key="1">
    <source>
        <dbReference type="ARBA" id="ARBA00009427"/>
    </source>
</evidence>
<feature type="region of interest" description="Disordered" evidence="10">
    <location>
        <begin position="184"/>
        <end position="206"/>
    </location>
</feature>
<dbReference type="GO" id="GO:0006654">
    <property type="term" value="P:phosphatidic acid biosynthetic process"/>
    <property type="evidence" value="ECO:0007669"/>
    <property type="project" value="TreeGrafter"/>
</dbReference>
<dbReference type="GO" id="GO:0005737">
    <property type="term" value="C:cytoplasm"/>
    <property type="evidence" value="ECO:0007669"/>
    <property type="project" value="UniProtKB-SubCell"/>
</dbReference>
<evidence type="ECO:0000256" key="7">
    <source>
        <dbReference type="ARBA" id="ARBA00047615"/>
    </source>
</evidence>
<dbReference type="PANTHER" id="PTHR10434">
    <property type="entry name" value="1-ACYL-SN-GLYCEROL-3-PHOSPHATE ACYLTRANSFERASE"/>
    <property type="match status" value="1"/>
</dbReference>
<dbReference type="GO" id="GO:0036431">
    <property type="term" value="F:dCMP kinase activity"/>
    <property type="evidence" value="ECO:0007669"/>
    <property type="project" value="InterPro"/>
</dbReference>
<organism evidence="12 13">
    <name type="scientific">Parafannyhessea umbonata</name>
    <dbReference type="NCBI Taxonomy" id="604330"/>
    <lineage>
        <taxon>Bacteria</taxon>
        <taxon>Bacillati</taxon>
        <taxon>Actinomycetota</taxon>
        <taxon>Coriobacteriia</taxon>
        <taxon>Coriobacteriales</taxon>
        <taxon>Atopobiaceae</taxon>
        <taxon>Parafannyhessea</taxon>
    </lineage>
</organism>
<evidence type="ECO:0000256" key="6">
    <source>
        <dbReference type="ARBA" id="ARBA00023315"/>
    </source>
</evidence>
<keyword evidence="2 9" id="KW-0808">Transferase</keyword>
<evidence type="ECO:0000256" key="9">
    <source>
        <dbReference type="HAMAP-Rule" id="MF_00238"/>
    </source>
</evidence>
<evidence type="ECO:0000256" key="5">
    <source>
        <dbReference type="ARBA" id="ARBA00022840"/>
    </source>
</evidence>
<dbReference type="SMART" id="SM00563">
    <property type="entry name" value="PlsC"/>
    <property type="match status" value="1"/>
</dbReference>
<dbReference type="SUPFAM" id="SSF69593">
    <property type="entry name" value="Glycerol-3-phosphate (1)-acyltransferase"/>
    <property type="match status" value="1"/>
</dbReference>
<reference evidence="12 13" key="1">
    <citation type="submission" date="2019-08" db="EMBL/GenBank/DDBJ databases">
        <title>In-depth cultivation of the pig gut microbiome towards novel bacterial diversity and tailored functional studies.</title>
        <authorList>
            <person name="Wylensek D."/>
            <person name="Hitch T.C.A."/>
            <person name="Clavel T."/>
        </authorList>
    </citation>
    <scope>NUCLEOTIDE SEQUENCE [LARGE SCALE GENOMIC DNA]</scope>
    <source>
        <strain evidence="12 13">WB01_CNA04</strain>
    </source>
</reference>
<evidence type="ECO:0000259" key="11">
    <source>
        <dbReference type="SMART" id="SM00563"/>
    </source>
</evidence>